<evidence type="ECO:0000256" key="3">
    <source>
        <dbReference type="ARBA" id="ARBA00022729"/>
    </source>
</evidence>
<name>A0ABT3HBF9_9HYPH</name>
<dbReference type="EMBL" id="JAOQNS010000005">
    <property type="protein sequence ID" value="MCW2307679.1"/>
    <property type="molecule type" value="Genomic_DNA"/>
</dbReference>
<evidence type="ECO:0000256" key="1">
    <source>
        <dbReference type="ARBA" id="ARBA00009023"/>
    </source>
</evidence>
<evidence type="ECO:0000313" key="6">
    <source>
        <dbReference type="Proteomes" id="UP001209755"/>
    </source>
</evidence>
<feature type="chain" id="PRO_5045957158" evidence="4">
    <location>
        <begin position="29"/>
        <end position="336"/>
    </location>
</feature>
<evidence type="ECO:0000256" key="2">
    <source>
        <dbReference type="ARBA" id="ARBA00022448"/>
    </source>
</evidence>
<gene>
    <name evidence="5" type="ORF">M2319_002016</name>
</gene>
<accession>A0ABT3HBF9</accession>
<keyword evidence="3 4" id="KW-0732">Signal</keyword>
<dbReference type="RefSeq" id="WP_264601322.1">
    <property type="nucleotide sequence ID" value="NZ_JAOQNS010000005.1"/>
</dbReference>
<evidence type="ECO:0000256" key="4">
    <source>
        <dbReference type="SAM" id="SignalP"/>
    </source>
</evidence>
<dbReference type="CDD" id="cd13603">
    <property type="entry name" value="PBP2_TRAP_Siap_TeaA_like"/>
    <property type="match status" value="1"/>
</dbReference>
<reference evidence="6" key="1">
    <citation type="submission" date="2023-07" db="EMBL/GenBank/DDBJ databases">
        <title>Genome sequencing of Purple Non-Sulfur Bacteria from various extreme environments.</title>
        <authorList>
            <person name="Mayer M."/>
        </authorList>
    </citation>
    <scope>NUCLEOTIDE SEQUENCE [LARGE SCALE GENOMIC DNA]</scope>
    <source>
        <strain evidence="6">DSM 17935</strain>
    </source>
</reference>
<sequence length="336" mass="37427">MKKNRMMRGFVAVGLTLGLALTSTSAFAETWRMAVDQSLESPEGKGVQRFADLVKEYSGGDLTIQLFPFEQLGKTDAVMEQLASNVIQIQSAGLVRLIKWNPDIAYMNAPFMFEGRDHWVRFMHSDLVKGWFDGIAEKAHVAVLGDPTIFLRGPYRVMVSTKPVQTIDDLSGLRLRMHPDDLAVEAWKYLGCDVRIMAWSEVYQGLSRSMIDAVNSPISLVESTRFQEAAKNVAEHDEYWQSVGFMMNTDAYAALSEKDQQALQKAYVEASAYGTELVENSVDDSIKRMKEEGVTFGKMETGPMVARMQQFYDEKDAAGALPEGFLAAVAATRSAQ</sequence>
<keyword evidence="6" id="KW-1185">Reference proteome</keyword>
<comment type="similarity">
    <text evidence="1">Belongs to the bacterial solute-binding protein 7 family.</text>
</comment>
<proteinExistence type="inferred from homology"/>
<dbReference type="Gene3D" id="3.40.190.170">
    <property type="entry name" value="Bacterial extracellular solute-binding protein, family 7"/>
    <property type="match status" value="1"/>
</dbReference>
<feature type="signal peptide" evidence="4">
    <location>
        <begin position="1"/>
        <end position="28"/>
    </location>
</feature>
<evidence type="ECO:0000313" key="5">
    <source>
        <dbReference type="EMBL" id="MCW2307679.1"/>
    </source>
</evidence>
<comment type="caution">
    <text evidence="5">The sequence shown here is derived from an EMBL/GenBank/DDBJ whole genome shotgun (WGS) entry which is preliminary data.</text>
</comment>
<keyword evidence="2" id="KW-0813">Transport</keyword>
<dbReference type="PANTHER" id="PTHR33376">
    <property type="match status" value="1"/>
</dbReference>
<dbReference type="InterPro" id="IPR018389">
    <property type="entry name" value="DctP_fam"/>
</dbReference>
<protein>
    <submittedName>
        <fullName evidence="5">TRAP-type C4-dicarboxylate transport system substrate-binding protein</fullName>
    </submittedName>
</protein>
<dbReference type="PANTHER" id="PTHR33376:SF7">
    <property type="entry name" value="C4-DICARBOXYLATE-BINDING PROTEIN DCTB"/>
    <property type="match status" value="1"/>
</dbReference>
<organism evidence="5 6">
    <name type="scientific">Rhodobium gokarnense</name>
    <dbReference type="NCBI Taxonomy" id="364296"/>
    <lineage>
        <taxon>Bacteria</taxon>
        <taxon>Pseudomonadati</taxon>
        <taxon>Pseudomonadota</taxon>
        <taxon>Alphaproteobacteria</taxon>
        <taxon>Hyphomicrobiales</taxon>
        <taxon>Rhodobiaceae</taxon>
        <taxon>Rhodobium</taxon>
    </lineage>
</organism>
<dbReference type="NCBIfam" id="NF037995">
    <property type="entry name" value="TRAP_S1"/>
    <property type="match status" value="1"/>
</dbReference>
<dbReference type="Pfam" id="PF03480">
    <property type="entry name" value="DctP"/>
    <property type="match status" value="1"/>
</dbReference>
<dbReference type="Proteomes" id="UP001209755">
    <property type="component" value="Unassembled WGS sequence"/>
</dbReference>
<dbReference type="InterPro" id="IPR038404">
    <property type="entry name" value="TRAP_DctP_sf"/>
</dbReference>